<evidence type="ECO:0000313" key="2">
    <source>
        <dbReference type="EMBL" id="GAA3584575.1"/>
    </source>
</evidence>
<keyword evidence="3" id="KW-1185">Reference proteome</keyword>
<keyword evidence="1" id="KW-0472">Membrane</keyword>
<name>A0ABP6YKA8_9PSEU</name>
<dbReference type="Proteomes" id="UP001500689">
    <property type="component" value="Unassembled WGS sequence"/>
</dbReference>
<evidence type="ECO:0000256" key="1">
    <source>
        <dbReference type="SAM" id="Phobius"/>
    </source>
</evidence>
<feature type="transmembrane region" description="Helical" evidence="1">
    <location>
        <begin position="6"/>
        <end position="26"/>
    </location>
</feature>
<sequence length="263" mass="30197">MSVALILTSTIGGTLVFAGLMVWFFIWNSRSGKRAEARALARLREEGPRRGWRFDVRNDAFCDYYNEAVNAPSDYWRSDRTIVDAALIPRDPFYRPPRAIKARNVITGMHRGRPFLAAEFYRRHRADNGWTREIWVRLPRNCPPLRVRVGVPLASRINQSIGRGDLQTGDREFDDRFEVAAADERFARAVLTPPVTHFLKTDPRKFKGFLINGPNLDFLDPFYRNSDPAKPTSSFDHRDPDLLIPALDLRCDLLDLIPRSVLA</sequence>
<reference evidence="3" key="1">
    <citation type="journal article" date="2019" name="Int. J. Syst. Evol. Microbiol.">
        <title>The Global Catalogue of Microorganisms (GCM) 10K type strain sequencing project: providing services to taxonomists for standard genome sequencing and annotation.</title>
        <authorList>
            <consortium name="The Broad Institute Genomics Platform"/>
            <consortium name="The Broad Institute Genome Sequencing Center for Infectious Disease"/>
            <person name="Wu L."/>
            <person name="Ma J."/>
        </authorList>
    </citation>
    <scope>NUCLEOTIDE SEQUENCE [LARGE SCALE GENOMIC DNA]</scope>
    <source>
        <strain evidence="3">JCM 16898</strain>
    </source>
</reference>
<comment type="caution">
    <text evidence="2">The sequence shown here is derived from an EMBL/GenBank/DDBJ whole genome shotgun (WGS) entry which is preliminary data.</text>
</comment>
<gene>
    <name evidence="2" type="ORF">GCM10022222_81580</name>
</gene>
<accession>A0ABP6YKA8</accession>
<protein>
    <submittedName>
        <fullName evidence="2">Uncharacterized protein</fullName>
    </submittedName>
</protein>
<evidence type="ECO:0000313" key="3">
    <source>
        <dbReference type="Proteomes" id="UP001500689"/>
    </source>
</evidence>
<keyword evidence="1" id="KW-1133">Transmembrane helix</keyword>
<organism evidence="2 3">
    <name type="scientific">Amycolatopsis ultiminotia</name>
    <dbReference type="NCBI Taxonomy" id="543629"/>
    <lineage>
        <taxon>Bacteria</taxon>
        <taxon>Bacillati</taxon>
        <taxon>Actinomycetota</taxon>
        <taxon>Actinomycetes</taxon>
        <taxon>Pseudonocardiales</taxon>
        <taxon>Pseudonocardiaceae</taxon>
        <taxon>Amycolatopsis</taxon>
    </lineage>
</organism>
<proteinExistence type="predicted"/>
<dbReference type="EMBL" id="BAAAZN010000029">
    <property type="protein sequence ID" value="GAA3584575.1"/>
    <property type="molecule type" value="Genomic_DNA"/>
</dbReference>
<keyword evidence="1" id="KW-0812">Transmembrane</keyword>
<dbReference type="RefSeq" id="WP_344868857.1">
    <property type="nucleotide sequence ID" value="NZ_BAAAZN010000029.1"/>
</dbReference>